<keyword evidence="1" id="KW-0175">Coiled coil</keyword>
<feature type="coiled-coil region" evidence="1">
    <location>
        <begin position="221"/>
        <end position="269"/>
    </location>
</feature>
<feature type="compositionally biased region" description="Polar residues" evidence="2">
    <location>
        <begin position="591"/>
        <end position="605"/>
    </location>
</feature>
<dbReference type="AlphaFoldDB" id="A8BKD8"/>
<feature type="region of interest" description="Disordered" evidence="2">
    <location>
        <begin position="591"/>
        <end position="620"/>
    </location>
</feature>
<protein>
    <submittedName>
        <fullName evidence="3">Uncharacterized protein</fullName>
    </submittedName>
</protein>
<sequence>MDPRPDLFLAGMAKGSGCDFIRSVLAPSFQQYFEGLTGSGVPETEPTQALIPGCSDKLRQPVIKDVVRESRNDSKQDVFSVSTQTDPIRNEAKFDPISIFYESIQTAPSAREISARVRAECTKEHRIALEQALQSLTAEHKLALNAITNVLNAERNARAAEREHYEADRRVMLAEQKRLEDATKTFASRQEDLAQRELAVQAREADLSSMTKQILSREETIATVQAENRDLQARIADLQSVIDSSNDQRKAADNEMAVMQRRIIALEETLKLYESVARYYSSQVGMPGAPAPMLPPCLPFPPTADSRPTGHFRQLQNAPPDYSPFTNTYLPEPPINMGPSPNMNYESGLSDEGNSGNYQGSQDNNYLRQQHLYLRQQQHQASRPISHFNPGTVPPPMYSNPRYRTQGQHDNHALRQLQQFEDYSRPFSRLTADRQSQFHVPPNPNLIYQGTPAPELQAIDPAADAHGACLASDIYLSDPRSDATPLKDSQQPNTQAVGYSVFPIIDGFSPSRASTLQTTVRPGSAPPCGELPDRPSYKSTMSVKAFGDSKIGSISHSKAQVHALEEAFSESPDPVTQGCNALSPINRDLSGRTSLSKFSERSNASDPAVDVGRYSDSLQKSPIKQQALADDSFKSSSPIRKSVTIVEATAVNGSVLKEGSYQYSMTFDESAHSDLAASRQLVEQPRSQLSTSVHTALNEEKLPSAAPQKTATLVTAGGMTYTVHHSPTNSTSASAMDQKSAYENVSYANDFDDFSDVGLRTGELTANNADSLHTNSQGGGISRSPSMNLYGDLGPVEIAFDDF</sequence>
<feature type="compositionally biased region" description="Polar residues" evidence="2">
    <location>
        <begin position="339"/>
        <end position="363"/>
    </location>
</feature>
<reference evidence="3 4" key="1">
    <citation type="journal article" date="2007" name="Science">
        <title>Genomic minimalism in the early diverging intestinal parasite Giardia lamblia.</title>
        <authorList>
            <person name="Morrison H.G."/>
            <person name="McArthur A.G."/>
            <person name="Gillin F.D."/>
            <person name="Aley S.B."/>
            <person name="Adam R.D."/>
            <person name="Olsen G.J."/>
            <person name="Best A.A."/>
            <person name="Cande W.Z."/>
            <person name="Chen F."/>
            <person name="Cipriano M.J."/>
            <person name="Davids B.J."/>
            <person name="Dawson S.C."/>
            <person name="Elmendorf H.G."/>
            <person name="Hehl A.B."/>
            <person name="Holder M.E."/>
            <person name="Huse S.M."/>
            <person name="Kim U.U."/>
            <person name="Lasek-Nesselquist E."/>
            <person name="Manning G."/>
            <person name="Nigam A."/>
            <person name="Nixon J.E."/>
            <person name="Palm D."/>
            <person name="Passamaneck N.E."/>
            <person name="Prabhu A."/>
            <person name="Reich C.I."/>
            <person name="Reiner D.S."/>
            <person name="Samuelson J."/>
            <person name="Svard S.G."/>
            <person name="Sogin M.L."/>
        </authorList>
    </citation>
    <scope>NUCLEOTIDE SEQUENCE [LARGE SCALE GENOMIC DNA]</scope>
    <source>
        <strain evidence="3 4">WB C6</strain>
    </source>
</reference>
<proteinExistence type="predicted"/>
<dbReference type="EMBL" id="AACB03000005">
    <property type="protein sequence ID" value="KAE8301503.1"/>
    <property type="molecule type" value="Genomic_DNA"/>
</dbReference>
<dbReference type="Proteomes" id="UP000001548">
    <property type="component" value="Unassembled WGS sequence"/>
</dbReference>
<organism evidence="3 4">
    <name type="scientific">Giardia intestinalis (strain ATCC 50803 / WB clone C6)</name>
    <name type="common">Giardia lamblia</name>
    <dbReference type="NCBI Taxonomy" id="184922"/>
    <lineage>
        <taxon>Eukaryota</taxon>
        <taxon>Metamonada</taxon>
        <taxon>Diplomonadida</taxon>
        <taxon>Hexamitidae</taxon>
        <taxon>Giardiinae</taxon>
        <taxon>Giardia</taxon>
    </lineage>
</organism>
<feature type="coiled-coil region" evidence="1">
    <location>
        <begin position="119"/>
        <end position="170"/>
    </location>
</feature>
<dbReference type="GeneID" id="5699397"/>
<evidence type="ECO:0000256" key="1">
    <source>
        <dbReference type="SAM" id="Coils"/>
    </source>
</evidence>
<gene>
    <name evidence="3" type="ORF">GL50803_0017334</name>
</gene>
<dbReference type="HOGENOM" id="CLU_350745_0_0_1"/>
<dbReference type="OMA" id="ECTKEHR"/>
<evidence type="ECO:0000313" key="3">
    <source>
        <dbReference type="EMBL" id="KAE8301503.1"/>
    </source>
</evidence>
<evidence type="ECO:0000313" key="4">
    <source>
        <dbReference type="Proteomes" id="UP000001548"/>
    </source>
</evidence>
<evidence type="ECO:0000256" key="2">
    <source>
        <dbReference type="SAM" id="MobiDB-lite"/>
    </source>
</evidence>
<dbReference type="VEuPathDB" id="GiardiaDB:GL50803_17334"/>
<feature type="region of interest" description="Disordered" evidence="2">
    <location>
        <begin position="304"/>
        <end position="363"/>
    </location>
</feature>
<accession>A8BKD8</accession>
<dbReference type="RefSeq" id="XP_001706508.1">
    <property type="nucleotide sequence ID" value="XM_001706456.1"/>
</dbReference>
<name>A8BKD8_GIAIC</name>
<comment type="caution">
    <text evidence="3">The sequence shown here is derived from an EMBL/GenBank/DDBJ whole genome shotgun (WGS) entry which is preliminary data.</text>
</comment>
<dbReference type="KEGG" id="gla:GL50803_0017334"/>
<keyword evidence="4" id="KW-1185">Reference proteome</keyword>